<evidence type="ECO:0000313" key="1">
    <source>
        <dbReference type="EMBL" id="MFC0202555.1"/>
    </source>
</evidence>
<dbReference type="RefSeq" id="WP_265507901.1">
    <property type="nucleotide sequence ID" value="NZ_JAOTBE010000047.1"/>
</dbReference>
<accession>A0ABV6CPA9</accession>
<gene>
    <name evidence="1" type="ORF">ACFFIZ_20145</name>
</gene>
<comment type="caution">
    <text evidence="1">The sequence shown here is derived from an EMBL/GenBank/DDBJ whole genome shotgun (WGS) entry which is preliminary data.</text>
</comment>
<organism evidence="1 2">
    <name type="scientific">Paracoccus rhizosphaerae</name>
    <dbReference type="NCBI Taxonomy" id="1133347"/>
    <lineage>
        <taxon>Bacteria</taxon>
        <taxon>Pseudomonadati</taxon>
        <taxon>Pseudomonadota</taxon>
        <taxon>Alphaproteobacteria</taxon>
        <taxon>Rhodobacterales</taxon>
        <taxon>Paracoccaceae</taxon>
        <taxon>Paracoccus</taxon>
    </lineage>
</organism>
<protein>
    <submittedName>
        <fullName evidence="1">Uncharacterized protein</fullName>
    </submittedName>
</protein>
<proteinExistence type="predicted"/>
<keyword evidence="2" id="KW-1185">Reference proteome</keyword>
<dbReference type="Proteomes" id="UP001589795">
    <property type="component" value="Unassembled WGS sequence"/>
</dbReference>
<sequence length="88" mass="9705">MNSADPTQEGERNTLLPVKEQKSLITIMFQADYLKETIMVLLADVASNLSRHPTISIDGDVGGDPKAGLNRGGHSCQHWTQLLRPDYV</sequence>
<dbReference type="EMBL" id="JBHLWQ010000195">
    <property type="protein sequence ID" value="MFC0202555.1"/>
    <property type="molecule type" value="Genomic_DNA"/>
</dbReference>
<name>A0ABV6CPA9_9RHOB</name>
<evidence type="ECO:0000313" key="2">
    <source>
        <dbReference type="Proteomes" id="UP001589795"/>
    </source>
</evidence>
<reference evidence="1 2" key="1">
    <citation type="submission" date="2024-09" db="EMBL/GenBank/DDBJ databases">
        <authorList>
            <person name="Sun Q."/>
            <person name="Mori K."/>
        </authorList>
    </citation>
    <scope>NUCLEOTIDE SEQUENCE [LARGE SCALE GENOMIC DNA]</scope>
    <source>
        <strain evidence="1 2">CCM 7904</strain>
    </source>
</reference>